<dbReference type="RefSeq" id="WP_347920456.1">
    <property type="nucleotide sequence ID" value="NZ_JBDXMX010000003.1"/>
</dbReference>
<name>A0ABV0IHZ9_9MICC</name>
<keyword evidence="4" id="KW-0969">Cilium</keyword>
<evidence type="ECO:0000313" key="5">
    <source>
        <dbReference type="Proteomes" id="UP001484097"/>
    </source>
</evidence>
<reference evidence="4 5" key="1">
    <citation type="submission" date="2024-05" db="EMBL/GenBank/DDBJ databases">
        <authorList>
            <person name="Yi C."/>
        </authorList>
    </citation>
    <scope>NUCLEOTIDE SEQUENCE [LARGE SCALE GENOMIC DNA]</scope>
    <source>
        <strain evidence="4 5">XS13</strain>
    </source>
</reference>
<gene>
    <name evidence="4" type="ORF">ABDK96_08935</name>
</gene>
<proteinExistence type="inferred from homology"/>
<feature type="compositionally biased region" description="Low complexity" evidence="3">
    <location>
        <begin position="1"/>
        <end position="15"/>
    </location>
</feature>
<sequence>MPDAIAPAATGAPTTSLDAARQQATTATGPKQELDGEVFLKLLVTQLQNQDPSSPMDTNQMVSQAAQLSMTETMNGIAETLASQTAASSMSTAAALIGQDVEWLDPETLEQASGTVTGALFQGGETRLEIAGSDTAVTLAQITALAARATDDD</sequence>
<organism evidence="4 5">
    <name type="scientific">Citricoccus nitrophenolicus</name>
    <dbReference type="NCBI Taxonomy" id="863575"/>
    <lineage>
        <taxon>Bacteria</taxon>
        <taxon>Bacillati</taxon>
        <taxon>Actinomycetota</taxon>
        <taxon>Actinomycetes</taxon>
        <taxon>Micrococcales</taxon>
        <taxon>Micrococcaceae</taxon>
        <taxon>Citricoccus</taxon>
    </lineage>
</organism>
<dbReference type="Proteomes" id="UP001484097">
    <property type="component" value="Unassembled WGS sequence"/>
</dbReference>
<dbReference type="EMBL" id="JBDXMX010000003">
    <property type="protein sequence ID" value="MEO9247803.1"/>
    <property type="molecule type" value="Genomic_DNA"/>
</dbReference>
<evidence type="ECO:0000313" key="4">
    <source>
        <dbReference type="EMBL" id="MEO9247803.1"/>
    </source>
</evidence>
<dbReference type="Pfam" id="PF03963">
    <property type="entry name" value="FlgD"/>
    <property type="match status" value="1"/>
</dbReference>
<feature type="region of interest" description="Disordered" evidence="3">
    <location>
        <begin position="1"/>
        <end position="32"/>
    </location>
</feature>
<keyword evidence="2" id="KW-1005">Bacterial flagellum biogenesis</keyword>
<protein>
    <submittedName>
        <fullName evidence="4">Flagellar hook capping FlgD N-terminal domain-containing protein</fullName>
    </submittedName>
</protein>
<comment type="similarity">
    <text evidence="1">Belongs to the FlgD family.</text>
</comment>
<evidence type="ECO:0000256" key="3">
    <source>
        <dbReference type="SAM" id="MobiDB-lite"/>
    </source>
</evidence>
<dbReference type="InterPro" id="IPR005648">
    <property type="entry name" value="FlgD"/>
</dbReference>
<evidence type="ECO:0000256" key="2">
    <source>
        <dbReference type="ARBA" id="ARBA00022795"/>
    </source>
</evidence>
<keyword evidence="5" id="KW-1185">Reference proteome</keyword>
<keyword evidence="4" id="KW-0282">Flagellum</keyword>
<evidence type="ECO:0000256" key="1">
    <source>
        <dbReference type="ARBA" id="ARBA00010577"/>
    </source>
</evidence>
<accession>A0ABV0IHZ9</accession>
<comment type="caution">
    <text evidence="4">The sequence shown here is derived from an EMBL/GenBank/DDBJ whole genome shotgun (WGS) entry which is preliminary data.</text>
</comment>
<keyword evidence="4" id="KW-0966">Cell projection</keyword>